<dbReference type="OrthoDB" id="408631at2759"/>
<feature type="domain" description="Carboxylesterase type B" evidence="4">
    <location>
        <begin position="29"/>
        <end position="471"/>
    </location>
</feature>
<dbReference type="Pfam" id="PF00135">
    <property type="entry name" value="COesterase"/>
    <property type="match status" value="1"/>
</dbReference>
<evidence type="ECO:0000313" key="6">
    <source>
        <dbReference type="Proteomes" id="UP000027920"/>
    </source>
</evidence>
<dbReference type="VEuPathDB" id="FungiDB:A1O9_11979"/>
<name>A0A072NVU4_9EURO</name>
<comment type="caution">
    <text evidence="5">The sequence shown here is derived from an EMBL/GenBank/DDBJ whole genome shotgun (WGS) entry which is preliminary data.</text>
</comment>
<reference evidence="5 6" key="1">
    <citation type="submission" date="2013-03" db="EMBL/GenBank/DDBJ databases">
        <title>The Genome Sequence of Exophiala aquamarina CBS 119918.</title>
        <authorList>
            <consortium name="The Broad Institute Genomics Platform"/>
            <person name="Cuomo C."/>
            <person name="de Hoog S."/>
            <person name="Gorbushina A."/>
            <person name="Walker B."/>
            <person name="Young S.K."/>
            <person name="Zeng Q."/>
            <person name="Gargeya S."/>
            <person name="Fitzgerald M."/>
            <person name="Haas B."/>
            <person name="Abouelleil A."/>
            <person name="Allen A.W."/>
            <person name="Alvarado L."/>
            <person name="Arachchi H.M."/>
            <person name="Berlin A.M."/>
            <person name="Chapman S.B."/>
            <person name="Gainer-Dewar J."/>
            <person name="Goldberg J."/>
            <person name="Griggs A."/>
            <person name="Gujja S."/>
            <person name="Hansen M."/>
            <person name="Howarth C."/>
            <person name="Imamovic A."/>
            <person name="Ireland A."/>
            <person name="Larimer J."/>
            <person name="McCowan C."/>
            <person name="Murphy C."/>
            <person name="Pearson M."/>
            <person name="Poon T.W."/>
            <person name="Priest M."/>
            <person name="Roberts A."/>
            <person name="Saif S."/>
            <person name="Shea T."/>
            <person name="Sisk P."/>
            <person name="Sykes S."/>
            <person name="Wortman J."/>
            <person name="Nusbaum C."/>
            <person name="Birren B."/>
        </authorList>
    </citation>
    <scope>NUCLEOTIDE SEQUENCE [LARGE SCALE GENOMIC DNA]</scope>
    <source>
        <strain evidence="5 6">CBS 119918</strain>
    </source>
</reference>
<dbReference type="EC" id="3.1.1.-" evidence="3"/>
<evidence type="ECO:0000256" key="3">
    <source>
        <dbReference type="RuleBase" id="RU361235"/>
    </source>
</evidence>
<dbReference type="GeneID" id="25286874"/>
<dbReference type="PANTHER" id="PTHR43918">
    <property type="entry name" value="ACETYLCHOLINESTERASE"/>
    <property type="match status" value="1"/>
</dbReference>
<comment type="similarity">
    <text evidence="1 3">Belongs to the type-B carboxylesterase/lipase family.</text>
</comment>
<keyword evidence="2 3" id="KW-0378">Hydrolase</keyword>
<protein>
    <recommendedName>
        <fullName evidence="3">Carboxylic ester hydrolase</fullName>
        <ecNumber evidence="3">3.1.1.-</ecNumber>
    </recommendedName>
</protein>
<feature type="chain" id="PRO_5005104212" description="Carboxylic ester hydrolase" evidence="3">
    <location>
        <begin position="23"/>
        <end position="530"/>
    </location>
</feature>
<proteinExistence type="inferred from homology"/>
<dbReference type="InterPro" id="IPR029058">
    <property type="entry name" value="AB_hydrolase_fold"/>
</dbReference>
<keyword evidence="3" id="KW-0732">Signal</keyword>
<dbReference type="ESTHER" id="9euro-a0a072nvu4">
    <property type="family name" value="Fungal_carboxylesterase_lipase"/>
</dbReference>
<dbReference type="InterPro" id="IPR019826">
    <property type="entry name" value="Carboxylesterase_B_AS"/>
</dbReference>
<evidence type="ECO:0000256" key="1">
    <source>
        <dbReference type="ARBA" id="ARBA00005964"/>
    </source>
</evidence>
<dbReference type="PANTHER" id="PTHR43918:SF4">
    <property type="entry name" value="CARBOXYLIC ESTER HYDROLASE"/>
    <property type="match status" value="1"/>
</dbReference>
<dbReference type="PROSITE" id="PS00122">
    <property type="entry name" value="CARBOXYLESTERASE_B_1"/>
    <property type="match status" value="1"/>
</dbReference>
<sequence>MATVSHSLLVLLLSLLFSICYTAPTSAVTPTVTVDSGLVVGTATSLSGASVSVTKYLGIPFAASPTRFAPASRPTSWQKPLNATKYGPACVQQFNYPETNRNRTIAFFNTPPPPAGESEDCLNLNVYVPGTPGKNKTVMVWIYGGSLTFGSNSQLAYDGTGFAANQDVIIVSINYRTNVFGFPNSPELPLEKRNLGYLDQRFALDWVQRNIGAFGGDPQKVTVFGESAGAASVDTLVTTYPKNPPFRAAIMQSGQTTLYTNVNNAPTSWLALAAALNCTQSHPQSNLSCVRSFPATVVKSTIEHLAIPFTPVSDNVTNLRYPAAARANGTVAPVPILTGNNADEGSIFISAAGSNASQYLSALIPNQPALVTSILSAYPNTTTQLSDILTDSIFQCPAGIAANDTVTGGNLAWRYYFNASFPNTQLVPGLGVYHSSEIPIVWGTYPRPNATEGEAKLSAAMQASWANFAKAPKQGPGFANVPTVGVWGNGVGLKGDGSGKLNSTVQSAVLDRRCPLWRPLYVAQGLANPS</sequence>
<feature type="signal peptide" evidence="3">
    <location>
        <begin position="1"/>
        <end position="22"/>
    </location>
</feature>
<accession>A0A072NVU4</accession>
<evidence type="ECO:0000256" key="2">
    <source>
        <dbReference type="ARBA" id="ARBA00022801"/>
    </source>
</evidence>
<keyword evidence="6" id="KW-1185">Reference proteome</keyword>
<gene>
    <name evidence="5" type="ORF">A1O9_11979</name>
</gene>
<dbReference type="InterPro" id="IPR050654">
    <property type="entry name" value="AChE-related_enzymes"/>
</dbReference>
<dbReference type="STRING" id="1182545.A0A072NVU4"/>
<dbReference type="SUPFAM" id="SSF53474">
    <property type="entry name" value="alpha/beta-Hydrolases"/>
    <property type="match status" value="1"/>
</dbReference>
<dbReference type="Proteomes" id="UP000027920">
    <property type="component" value="Unassembled WGS sequence"/>
</dbReference>
<dbReference type="HOGENOM" id="CLU_006586_15_0_1"/>
<dbReference type="EMBL" id="AMGV01000020">
    <property type="protein sequence ID" value="KEF51989.1"/>
    <property type="molecule type" value="Genomic_DNA"/>
</dbReference>
<dbReference type="AlphaFoldDB" id="A0A072NVU4"/>
<dbReference type="InterPro" id="IPR002018">
    <property type="entry name" value="CarbesteraseB"/>
</dbReference>
<evidence type="ECO:0000313" key="5">
    <source>
        <dbReference type="EMBL" id="KEF51989.1"/>
    </source>
</evidence>
<dbReference type="GO" id="GO:0052689">
    <property type="term" value="F:carboxylic ester hydrolase activity"/>
    <property type="evidence" value="ECO:0007669"/>
    <property type="project" value="TreeGrafter"/>
</dbReference>
<evidence type="ECO:0000259" key="4">
    <source>
        <dbReference type="Pfam" id="PF00135"/>
    </source>
</evidence>
<dbReference type="Gene3D" id="3.40.50.1820">
    <property type="entry name" value="alpha/beta hydrolase"/>
    <property type="match status" value="1"/>
</dbReference>
<organism evidence="5 6">
    <name type="scientific">Exophiala aquamarina CBS 119918</name>
    <dbReference type="NCBI Taxonomy" id="1182545"/>
    <lineage>
        <taxon>Eukaryota</taxon>
        <taxon>Fungi</taxon>
        <taxon>Dikarya</taxon>
        <taxon>Ascomycota</taxon>
        <taxon>Pezizomycotina</taxon>
        <taxon>Eurotiomycetes</taxon>
        <taxon>Chaetothyriomycetidae</taxon>
        <taxon>Chaetothyriales</taxon>
        <taxon>Herpotrichiellaceae</taxon>
        <taxon>Exophiala</taxon>
    </lineage>
</organism>
<dbReference type="RefSeq" id="XP_013254579.1">
    <property type="nucleotide sequence ID" value="XM_013399125.1"/>
</dbReference>